<dbReference type="RefSeq" id="WP_125243350.1">
    <property type="nucleotide sequence ID" value="NZ_RSED01000007.1"/>
</dbReference>
<dbReference type="OrthoDB" id="6881845at2"/>
<dbReference type="Proteomes" id="UP000269265">
    <property type="component" value="Unassembled WGS sequence"/>
</dbReference>
<keyword evidence="2" id="KW-0732">Signal</keyword>
<sequence>MWMSRLAALAAVLSLQGCAYFTTYKSDLGSPTTGVSVDIKQRMLLMNTKIGDADGKEWKRICVEPSPDALASLGASLGASHSTPVGSSSQLSAAINESAAYVGLRTQSIQLMRDAMYRACEAYMSGAIGNDDYLFLQRRFQAQVVGLLAIEQLTGAIASQPISVHTNASALTGGGANAEADRLVEAQKNLAQQQARLDELKAVHDEAQASFHALDQQSAPLKGKEESALSEAEKKALADTKLAQDELKKAHRDVNLQAHLVEVYQEAVEIAESDFKAAKGRTAASTSGYSTAPMRIASRPVSDRAVEKVADAVTNIVKTVFSGAFNDEGGRCLRKLYASTSDVEWSRLTPVCFSVAVQDYKAAVIEAKEDVKRKTGASEVDDAAVQNDPRVQSTRAVRDALQSIVPKGAAVPGSSTPP</sequence>
<comment type="caution">
    <text evidence="3">The sequence shown here is derived from an EMBL/GenBank/DDBJ whole genome shotgun (WGS) entry which is preliminary data.</text>
</comment>
<dbReference type="PROSITE" id="PS51257">
    <property type="entry name" value="PROKAR_LIPOPROTEIN"/>
    <property type="match status" value="1"/>
</dbReference>
<feature type="region of interest" description="Disordered" evidence="1">
    <location>
        <begin position="213"/>
        <end position="233"/>
    </location>
</feature>
<evidence type="ECO:0008006" key="5">
    <source>
        <dbReference type="Google" id="ProtNLM"/>
    </source>
</evidence>
<evidence type="ECO:0000313" key="3">
    <source>
        <dbReference type="EMBL" id="RRS04442.1"/>
    </source>
</evidence>
<feature type="chain" id="PRO_5019092766" description="Lipoprotein" evidence="2">
    <location>
        <begin position="20"/>
        <end position="418"/>
    </location>
</feature>
<evidence type="ECO:0000256" key="1">
    <source>
        <dbReference type="SAM" id="MobiDB-lite"/>
    </source>
</evidence>
<protein>
    <recommendedName>
        <fullName evidence="5">Lipoprotein</fullName>
    </recommendedName>
</protein>
<accession>A0A426VC62</accession>
<name>A0A426VC62_9BURK</name>
<feature type="signal peptide" evidence="2">
    <location>
        <begin position="1"/>
        <end position="19"/>
    </location>
</feature>
<evidence type="ECO:0000313" key="4">
    <source>
        <dbReference type="Proteomes" id="UP000269265"/>
    </source>
</evidence>
<keyword evidence="4" id="KW-1185">Reference proteome</keyword>
<feature type="compositionally biased region" description="Basic and acidic residues" evidence="1">
    <location>
        <begin position="222"/>
        <end position="233"/>
    </location>
</feature>
<reference evidence="3 4" key="1">
    <citation type="submission" date="2018-12" db="EMBL/GenBank/DDBJ databases">
        <title>The whole draft genome of Aquabacterium sp. SJQ9.</title>
        <authorList>
            <person name="Sun L."/>
            <person name="Gao X."/>
            <person name="Chen W."/>
            <person name="Huang K."/>
        </authorList>
    </citation>
    <scope>NUCLEOTIDE SEQUENCE [LARGE SCALE GENOMIC DNA]</scope>
    <source>
        <strain evidence="3 4">SJQ9</strain>
    </source>
</reference>
<evidence type="ECO:0000256" key="2">
    <source>
        <dbReference type="SAM" id="SignalP"/>
    </source>
</evidence>
<gene>
    <name evidence="3" type="ORF">EIP75_11200</name>
</gene>
<proteinExistence type="predicted"/>
<dbReference type="AlphaFoldDB" id="A0A426VC62"/>
<dbReference type="EMBL" id="RSED01000007">
    <property type="protein sequence ID" value="RRS04442.1"/>
    <property type="molecule type" value="Genomic_DNA"/>
</dbReference>
<organism evidence="3 4">
    <name type="scientific">Aquabacterium soli</name>
    <dbReference type="NCBI Taxonomy" id="2493092"/>
    <lineage>
        <taxon>Bacteria</taxon>
        <taxon>Pseudomonadati</taxon>
        <taxon>Pseudomonadota</taxon>
        <taxon>Betaproteobacteria</taxon>
        <taxon>Burkholderiales</taxon>
        <taxon>Aquabacterium</taxon>
    </lineage>
</organism>